<evidence type="ECO:0000256" key="1">
    <source>
        <dbReference type="SAM" id="MobiDB-lite"/>
    </source>
</evidence>
<organism evidence="2 3">
    <name type="scientific">Salipiger bermudensis (strain DSM 26914 / JCM 13377 / KCTC 12554 / HTCC2601)</name>
    <name type="common">Pelagibaca bermudensis</name>
    <dbReference type="NCBI Taxonomy" id="314265"/>
    <lineage>
        <taxon>Bacteria</taxon>
        <taxon>Pseudomonadati</taxon>
        <taxon>Pseudomonadota</taxon>
        <taxon>Alphaproteobacteria</taxon>
        <taxon>Rhodobacterales</taxon>
        <taxon>Roseobacteraceae</taxon>
        <taxon>Salipiger</taxon>
    </lineage>
</organism>
<evidence type="ECO:0008006" key="4">
    <source>
        <dbReference type="Google" id="ProtNLM"/>
    </source>
</evidence>
<keyword evidence="3" id="KW-1185">Reference proteome</keyword>
<dbReference type="OrthoDB" id="7852579at2"/>
<proteinExistence type="predicted"/>
<dbReference type="EMBL" id="AATQ01000032">
    <property type="protein sequence ID" value="EAU45083.1"/>
    <property type="molecule type" value="Genomic_DNA"/>
</dbReference>
<name>Q0FLL5_SALBH</name>
<protein>
    <recommendedName>
        <fullName evidence="4">Helix-turn-helix domain-containing protein</fullName>
    </recommendedName>
</protein>
<sequence>MTRQLTATELAGVLDLSKGRISQLVSGGQLKGCYSGDGRHRRFDLAKVAAALGRRLDPGQMLGNGAKTSEALARIPAADPAPSPPQDPAPAPPPTGLGATELPSRDPSRYELAKTLKAEEDARTARRRNSEAEGTLVLASVVANETMRQMAQEIAQIESSVIRTGARRIADELGVDFREARVILTEVWREYRTGRAAVKAEEAEAAELTDDEQAEDF</sequence>
<gene>
    <name evidence="2" type="ORF">R2601_22891</name>
</gene>
<reference evidence="2 3" key="1">
    <citation type="journal article" date="2010" name="J. Bacteriol.">
        <title>Genome sequences of Pelagibaca bermudensis HTCC2601T and Maritimibacter alkaliphilus HTCC2654T, the type strains of two marine Roseobacter genera.</title>
        <authorList>
            <person name="Thrash J.C."/>
            <person name="Cho J.C."/>
            <person name="Ferriera S."/>
            <person name="Johnson J."/>
            <person name="Vergin K.L."/>
            <person name="Giovannoni S.J."/>
        </authorList>
    </citation>
    <scope>NUCLEOTIDE SEQUENCE [LARGE SCALE GENOMIC DNA]</scope>
    <source>
        <strain evidence="3">DSM 26914 / JCM 13377 / KCTC 12554 / HTCC2601</strain>
    </source>
</reference>
<dbReference type="STRING" id="314265.R2601_22891"/>
<evidence type="ECO:0000313" key="3">
    <source>
        <dbReference type="Proteomes" id="UP000006230"/>
    </source>
</evidence>
<dbReference type="RefSeq" id="WP_007799780.1">
    <property type="nucleotide sequence ID" value="NZ_DS022276.1"/>
</dbReference>
<feature type="region of interest" description="Disordered" evidence="1">
    <location>
        <begin position="76"/>
        <end position="108"/>
    </location>
</feature>
<dbReference type="HOGENOM" id="CLU_1304154_0_0_5"/>
<dbReference type="Proteomes" id="UP000006230">
    <property type="component" value="Unassembled WGS sequence"/>
</dbReference>
<accession>Q0FLL5</accession>
<feature type="compositionally biased region" description="Pro residues" evidence="1">
    <location>
        <begin position="79"/>
        <end position="95"/>
    </location>
</feature>
<evidence type="ECO:0000313" key="2">
    <source>
        <dbReference type="EMBL" id="EAU45083.1"/>
    </source>
</evidence>
<dbReference type="eggNOG" id="ENOG502ZCAX">
    <property type="taxonomic scope" value="Bacteria"/>
</dbReference>
<comment type="caution">
    <text evidence="2">The sequence shown here is derived from an EMBL/GenBank/DDBJ whole genome shotgun (WGS) entry which is preliminary data.</text>
</comment>
<dbReference type="AlphaFoldDB" id="Q0FLL5"/>